<evidence type="ECO:0000313" key="8">
    <source>
        <dbReference type="Proteomes" id="UP000549394"/>
    </source>
</evidence>
<evidence type="ECO:0000256" key="1">
    <source>
        <dbReference type="ARBA" id="ARBA00004123"/>
    </source>
</evidence>
<keyword evidence="6" id="KW-0137">Centromere</keyword>
<reference evidence="7 8" key="1">
    <citation type="submission" date="2020-08" db="EMBL/GenBank/DDBJ databases">
        <authorList>
            <person name="Hejnol A."/>
        </authorList>
    </citation>
    <scope>NUCLEOTIDE SEQUENCE [LARGE SCALE GENOMIC DNA]</scope>
</reference>
<dbReference type="PANTHER" id="PTHR48208:SF2">
    <property type="entry name" value="CENTROMERE PROTEIN I"/>
    <property type="match status" value="1"/>
</dbReference>
<evidence type="ECO:0000256" key="4">
    <source>
        <dbReference type="ARBA" id="ARBA00022454"/>
    </source>
</evidence>
<dbReference type="GO" id="GO:0034080">
    <property type="term" value="P:CENP-A containing chromatin assembly"/>
    <property type="evidence" value="ECO:0007669"/>
    <property type="project" value="TreeGrafter"/>
</dbReference>
<accession>A0A7I8W5K1</accession>
<dbReference type="InterPro" id="IPR012485">
    <property type="entry name" value="CENP-I"/>
</dbReference>
<name>A0A7I8W5K1_9ANNE</name>
<proteinExistence type="inferred from homology"/>
<dbReference type="Proteomes" id="UP000549394">
    <property type="component" value="Unassembled WGS sequence"/>
</dbReference>
<comment type="caution">
    <text evidence="7">The sequence shown here is derived from an EMBL/GenBank/DDBJ whole genome shotgun (WGS) entry which is preliminary data.</text>
</comment>
<dbReference type="OrthoDB" id="6347512at2759"/>
<dbReference type="AlphaFoldDB" id="A0A7I8W5K1"/>
<evidence type="ECO:0000256" key="3">
    <source>
        <dbReference type="ARBA" id="ARBA00005470"/>
    </source>
</evidence>
<dbReference type="GO" id="GO:0005634">
    <property type="term" value="C:nucleus"/>
    <property type="evidence" value="ECO:0007669"/>
    <property type="project" value="UniProtKB-SubCell"/>
</dbReference>
<keyword evidence="4" id="KW-0158">Chromosome</keyword>
<dbReference type="GO" id="GO:0000070">
    <property type="term" value="P:mitotic sister chromatid segregation"/>
    <property type="evidence" value="ECO:0007669"/>
    <property type="project" value="TreeGrafter"/>
</dbReference>
<dbReference type="GO" id="GO:0000939">
    <property type="term" value="C:inner kinetochore"/>
    <property type="evidence" value="ECO:0007669"/>
    <property type="project" value="TreeGrafter"/>
</dbReference>
<evidence type="ECO:0000256" key="6">
    <source>
        <dbReference type="ARBA" id="ARBA00023328"/>
    </source>
</evidence>
<keyword evidence="5" id="KW-0539">Nucleus</keyword>
<dbReference type="PANTHER" id="PTHR48208">
    <property type="entry name" value="CENTROMERE PROTEIN I"/>
    <property type="match status" value="1"/>
</dbReference>
<keyword evidence="8" id="KW-1185">Reference proteome</keyword>
<evidence type="ECO:0000256" key="5">
    <source>
        <dbReference type="ARBA" id="ARBA00023242"/>
    </source>
</evidence>
<evidence type="ECO:0000256" key="2">
    <source>
        <dbReference type="ARBA" id="ARBA00004584"/>
    </source>
</evidence>
<dbReference type="Pfam" id="PF07778">
    <property type="entry name" value="CENP-I"/>
    <property type="match status" value="1"/>
</dbReference>
<gene>
    <name evidence="7" type="ORF">DGYR_LOCUS11460</name>
</gene>
<dbReference type="EMBL" id="CAJFCJ010000019">
    <property type="protein sequence ID" value="CAD5123827.1"/>
    <property type="molecule type" value="Genomic_DNA"/>
</dbReference>
<comment type="subcellular location">
    <subcellularLocation>
        <location evidence="2">Chromosome</location>
        <location evidence="2">Centromere</location>
    </subcellularLocation>
    <subcellularLocation>
        <location evidence="1">Nucleus</location>
    </subcellularLocation>
</comment>
<evidence type="ECO:0000313" key="7">
    <source>
        <dbReference type="EMBL" id="CAD5123827.1"/>
    </source>
</evidence>
<protein>
    <submittedName>
        <fullName evidence="7">DgyrCDS12135</fullName>
    </submittedName>
</protein>
<comment type="similarity">
    <text evidence="3">Belongs to the CENP-I/CTF3 family.</text>
</comment>
<organism evidence="7 8">
    <name type="scientific">Dimorphilus gyrociliatus</name>
    <dbReference type="NCBI Taxonomy" id="2664684"/>
    <lineage>
        <taxon>Eukaryota</taxon>
        <taxon>Metazoa</taxon>
        <taxon>Spiralia</taxon>
        <taxon>Lophotrochozoa</taxon>
        <taxon>Annelida</taxon>
        <taxon>Polychaeta</taxon>
        <taxon>Polychaeta incertae sedis</taxon>
        <taxon>Dinophilidae</taxon>
        <taxon>Dimorphilus</taxon>
    </lineage>
</organism>
<sequence>MTEISQDRVEEPDFIACSEGVRYFYETSVKAKQESKSYAFSNLSKSLEYERHLKTVTNYGLSHGLSPDLIHSIICIVSLNRWQTSVIGKLLRSCLPANYVQSSTIVHAIGTLTINTVPMIIKKKLVTWIVIVFNAVDDMSPVHRLYEVVFNSVGCDPLRAKLCQILYRLTRRKDVTYYRIQELLKIRKRAGNEPGLIGLLSIYKLYKPSMITISLKTGRKAFFNLTNKRWRNDFLSIQHKNENLRSDKNTPLNAVDNILSPIKKKAKIMTLPSLQMPQKQSRYVEERVSKNEVRSVIDIKNLDDLLNTRHFLDIELPCQMASLLQQEHFYYVLSVHPDPSIPSRISFWLKEALLDVIVQSPDDEIREHGILLKHVTEFTSYLLELFPVCVEFLLEFLPNWNGSTYRTYILELLKFMRFVALADFQSCILQPLKTLFLKGDGNFKIQLINCLTGMFSHLATIEYNRIDNEDIESYGLFEDCEISKKEAVAVLYSLMNFIYDIIRYNSNDTLMSYLALNFYYNVESVRNYQSLPLILPIDGSFTVKNISSYSIFRLITLCCLLKSSGEGLRGITLNADIPEAIINARRIESAIKCAQSMLHQNEPFSTFMREQTPKSLLKLGMSEKEINQVWSIYRHPALLFCIVKYLDSLNLNHPDEIEKQSLTDDFLDMLEKMRDDFSNITAILSLRP</sequence>